<evidence type="ECO:0000313" key="3">
    <source>
        <dbReference type="EMBL" id="CEM46815.1"/>
    </source>
</evidence>
<sequence>MKTKKVPPKEPLASSTSKLVSSSASASKSPASGCTSSSLEEVVGLRAQLEVMEEKVRVREDLLLQAGVDLSSLREKERRAESFRRKGGRCLKQRLDDEELSRLVEKLSADPRAFGILSEQMHSGLLRQLCARLLTERNAVCDPLATLVASALGDMTGGDSAEEEDLKPRRALPERVAAALSFARGVVQEPAERGVPGGVSASQSVGRVLRGKVGDAQQIPSSVLEKQDRMEGEKLSLGRGEEEETDELSEQNQRGNLSLGLEREAAEVFWVGVLLLQREEMQRKQKESASLRERLQAAEAVIRLTGAGGRNGGWETETAEAAAMSFASQMAVQQAVIERLSRELAIAEQQSQGELGREHCRELKLKEEKGDGAEEEKENGGKIESSGRDMLPAVSSHAQAGGSLAGESVQRGVRQPEQREYEDLLTAWEEVHRGDGGTEEGDKYSYTKCITEMRRLLRWAGSEIDSTSDRFMYSMEKMMTNRCNRLSWKILAELQIRCLSDVLRDSLEETARLNAGLCAASEAISSFEKELERVRALGRVVQRTEHSPWDHFEGPIGKCRGEEEESLRVSTNAHINRQARRLRTSTLKARSALHKWSLVPPLLGIVTLSGSIGRTLD</sequence>
<feature type="compositionally biased region" description="Basic and acidic residues" evidence="2">
    <location>
        <begin position="225"/>
        <end position="240"/>
    </location>
</feature>
<feature type="compositionally biased region" description="Low complexity" evidence="2">
    <location>
        <begin position="11"/>
        <end position="32"/>
    </location>
</feature>
<evidence type="ECO:0000256" key="2">
    <source>
        <dbReference type="SAM" id="MobiDB-lite"/>
    </source>
</evidence>
<dbReference type="EMBL" id="CDMZ01003563">
    <property type="protein sequence ID" value="CEM46815.1"/>
    <property type="molecule type" value="Genomic_DNA"/>
</dbReference>
<dbReference type="AlphaFoldDB" id="A0A0G4HR91"/>
<feature type="region of interest" description="Disordered" evidence="2">
    <location>
        <begin position="219"/>
        <end position="255"/>
    </location>
</feature>
<feature type="region of interest" description="Disordered" evidence="2">
    <location>
        <begin position="365"/>
        <end position="388"/>
    </location>
</feature>
<reference evidence="3" key="1">
    <citation type="submission" date="2014-11" db="EMBL/GenBank/DDBJ databases">
        <authorList>
            <person name="Otto D Thomas"/>
            <person name="Naeem Raeece"/>
        </authorList>
    </citation>
    <scope>NUCLEOTIDE SEQUENCE</scope>
</reference>
<gene>
    <name evidence="3" type="ORF">Cvel_8056.t1.CR1</name>
</gene>
<keyword evidence="1" id="KW-0175">Coiled coil</keyword>
<feature type="coiled-coil region" evidence="1">
    <location>
        <begin position="274"/>
        <end position="301"/>
    </location>
</feature>
<feature type="compositionally biased region" description="Basic and acidic residues" evidence="2">
    <location>
        <begin position="365"/>
        <end position="387"/>
    </location>
</feature>
<feature type="region of interest" description="Disordered" evidence="2">
    <location>
        <begin position="1"/>
        <end position="36"/>
    </location>
</feature>
<dbReference type="VEuPathDB" id="CryptoDB:Cvel_8056"/>
<protein>
    <submittedName>
        <fullName evidence="3">Uncharacterized protein</fullName>
    </submittedName>
</protein>
<organism evidence="3">
    <name type="scientific">Chromera velia CCMP2878</name>
    <dbReference type="NCBI Taxonomy" id="1169474"/>
    <lineage>
        <taxon>Eukaryota</taxon>
        <taxon>Sar</taxon>
        <taxon>Alveolata</taxon>
        <taxon>Colpodellida</taxon>
        <taxon>Chromeraceae</taxon>
        <taxon>Chromera</taxon>
    </lineage>
</organism>
<proteinExistence type="predicted"/>
<name>A0A0G4HR91_9ALVE</name>
<evidence type="ECO:0000256" key="1">
    <source>
        <dbReference type="SAM" id="Coils"/>
    </source>
</evidence>
<accession>A0A0G4HR91</accession>